<protein>
    <submittedName>
        <fullName evidence="15">EAL domain-containing protein</fullName>
    </submittedName>
</protein>
<dbReference type="PROSITE" id="PS50887">
    <property type="entry name" value="GGDEF"/>
    <property type="match status" value="1"/>
</dbReference>
<evidence type="ECO:0000256" key="3">
    <source>
        <dbReference type="ARBA" id="ARBA00022519"/>
    </source>
</evidence>
<dbReference type="InterPro" id="IPR013767">
    <property type="entry name" value="PAS_fold"/>
</dbReference>
<accession>A0A6A8D7P4</accession>
<dbReference type="FunFam" id="2.10.70.100:FF:000001">
    <property type="entry name" value="Sensory transduction histidine kinase"/>
    <property type="match status" value="1"/>
</dbReference>
<feature type="domain" description="PAS" evidence="11">
    <location>
        <begin position="381"/>
        <end position="451"/>
    </location>
</feature>
<evidence type="ECO:0000313" key="16">
    <source>
        <dbReference type="Proteomes" id="UP000799092"/>
    </source>
</evidence>
<name>A0A6A8D7P4_9BACI</name>
<sequence length="926" mass="106784">MLEHERSTNADTRKIRIILVFLIISSTILPIIAEYFLYPKTPLTIYGLFLVPIIYISFHYDMRVIAIGLISINSIHFIWGIIVLPMIYEVNVYVRTLNHIGLTLISFALAILIGCLLRKINVQQAQLNESEKLYRSVVETSPNPILIHKYGEIVYVNPAAVRIAGFDTDKKFLNQLILDFMHPTSEEMYHTRLQDFIEESLDEKTVEYQMVRPDGTRVYVETLGKKIIYKGENAILAVGTDVTERKEKEEELRKREALLEKSQRMAHIGSWELNLIEDKFYWSKETYRIFGISEEFVQNYESFLNFVPRDEREFVNRKNEEALRGEPYSIRHRIIRLDGEERHVYAQAEVTFNDQGQPILMVGTVQDITENTIIEQKLKESEEKFRSLVQYSYDMIAIIDGKGIIKYLSPSVERNLGTNITNNIGRSVIEFIHANDIEYSMKKTNKVLNHPNEAIKSELRIKDEDGKSIYIEMVSTNLINNPSINGIVINFRDITAQKKSYDTIQHMAFHDDVTNLLNKRGLNQLLVDEIDKNDSFSLLFLDLDNFKHVNDSFGHDAGDKLLEKIATRLSELVNGQGEVARMGGDEFAILLWNTTNKTNPNDVAEGIIELFNQPLTIFNYHCYITASVGIVTYPNNGLDKDSLLKHADMAMYEAKQAGKNTFRTYHSTMEKMNERTFRLQNDLRTAIDHNEFMLYYQPWIRADDCATLGAEALIRWNHPKLGLISPAEFISIAENSGVIVPLGEWVLETACKQLRIWNQQGHIDFKLSINFSTVQFMRKDLHEKVKQIIEKHRVNPKNIEIEITESAVMEQDISLQENIRNLKKLGIRIAIDDFGTGYSSMIYIKKFQADTIKIDRSFIANLQEDSDDAEIVLAIINLAKALKLNVVAEGVETKEQYNMLKEMDCVEMQGYYFAKPLPSEEIEKQL</sequence>
<keyword evidence="6" id="KW-0677">Repeat</keyword>
<comment type="caution">
    <text evidence="15">The sequence shown here is derived from an EMBL/GenBank/DDBJ whole genome shotgun (WGS) entry which is preliminary data.</text>
</comment>
<dbReference type="PROSITE" id="PS50113">
    <property type="entry name" value="PAC"/>
    <property type="match status" value="3"/>
</dbReference>
<dbReference type="Pfam" id="PF00989">
    <property type="entry name" value="PAS"/>
    <property type="match status" value="2"/>
</dbReference>
<dbReference type="InterPro" id="IPR052155">
    <property type="entry name" value="Biofilm_reg_signaling"/>
</dbReference>
<dbReference type="SMART" id="SM00052">
    <property type="entry name" value="EAL"/>
    <property type="match status" value="1"/>
</dbReference>
<dbReference type="GO" id="GO:0016740">
    <property type="term" value="F:transferase activity"/>
    <property type="evidence" value="ECO:0007669"/>
    <property type="project" value="UniProtKB-KW"/>
</dbReference>
<feature type="domain" description="PAC" evidence="12">
    <location>
        <begin position="328"/>
        <end position="380"/>
    </location>
</feature>
<dbReference type="InterPro" id="IPR029787">
    <property type="entry name" value="Nucleotide_cyclase"/>
</dbReference>
<evidence type="ECO:0000256" key="5">
    <source>
        <dbReference type="ARBA" id="ARBA00022692"/>
    </source>
</evidence>
<dbReference type="InterPro" id="IPR001610">
    <property type="entry name" value="PAC"/>
</dbReference>
<dbReference type="RefSeq" id="WP_153735252.1">
    <property type="nucleotide sequence ID" value="NZ_WJNG01000002.1"/>
</dbReference>
<keyword evidence="9 10" id="KW-0472">Membrane</keyword>
<feature type="transmembrane region" description="Helical" evidence="10">
    <location>
        <begin position="15"/>
        <end position="37"/>
    </location>
</feature>
<dbReference type="CDD" id="cd01948">
    <property type="entry name" value="EAL"/>
    <property type="match status" value="1"/>
</dbReference>
<dbReference type="InterPro" id="IPR001633">
    <property type="entry name" value="EAL_dom"/>
</dbReference>
<dbReference type="GO" id="GO:0000166">
    <property type="term" value="F:nucleotide binding"/>
    <property type="evidence" value="ECO:0007669"/>
    <property type="project" value="UniProtKB-KW"/>
</dbReference>
<dbReference type="FunFam" id="3.20.20.450:FF:000001">
    <property type="entry name" value="Cyclic di-GMP phosphodiesterase yahA"/>
    <property type="match status" value="1"/>
</dbReference>
<dbReference type="EMBL" id="WJNG01000002">
    <property type="protein sequence ID" value="MRH41614.1"/>
    <property type="molecule type" value="Genomic_DNA"/>
</dbReference>
<feature type="transmembrane region" description="Helical" evidence="10">
    <location>
        <begin position="43"/>
        <end position="60"/>
    </location>
</feature>
<evidence type="ECO:0000256" key="4">
    <source>
        <dbReference type="ARBA" id="ARBA00022679"/>
    </source>
</evidence>
<evidence type="ECO:0000259" key="14">
    <source>
        <dbReference type="PROSITE" id="PS50887"/>
    </source>
</evidence>
<dbReference type="Pfam" id="PF00990">
    <property type="entry name" value="GGDEF"/>
    <property type="match status" value="1"/>
</dbReference>
<dbReference type="SUPFAM" id="SSF55073">
    <property type="entry name" value="Nucleotide cyclase"/>
    <property type="match status" value="1"/>
</dbReference>
<evidence type="ECO:0000256" key="2">
    <source>
        <dbReference type="ARBA" id="ARBA00022475"/>
    </source>
</evidence>
<keyword evidence="5 10" id="KW-0812">Transmembrane</keyword>
<feature type="domain" description="PAC" evidence="12">
    <location>
        <begin position="455"/>
        <end position="506"/>
    </location>
</feature>
<dbReference type="CDD" id="cd00130">
    <property type="entry name" value="PAS"/>
    <property type="match status" value="3"/>
</dbReference>
<dbReference type="SMART" id="SM00091">
    <property type="entry name" value="PAS"/>
    <property type="match status" value="3"/>
</dbReference>
<dbReference type="InterPro" id="IPR035919">
    <property type="entry name" value="EAL_sf"/>
</dbReference>
<dbReference type="PROSITE" id="PS50112">
    <property type="entry name" value="PAS"/>
    <property type="match status" value="2"/>
</dbReference>
<feature type="domain" description="PAC" evidence="12">
    <location>
        <begin position="204"/>
        <end position="254"/>
    </location>
</feature>
<dbReference type="Pfam" id="PF08447">
    <property type="entry name" value="PAS_3"/>
    <property type="match status" value="1"/>
</dbReference>
<dbReference type="AlphaFoldDB" id="A0A6A8D7P4"/>
<evidence type="ECO:0000313" key="15">
    <source>
        <dbReference type="EMBL" id="MRH41614.1"/>
    </source>
</evidence>
<dbReference type="Gene3D" id="3.20.20.450">
    <property type="entry name" value="EAL domain"/>
    <property type="match status" value="1"/>
</dbReference>
<evidence type="ECO:0000256" key="7">
    <source>
        <dbReference type="ARBA" id="ARBA00022741"/>
    </source>
</evidence>
<evidence type="ECO:0000259" key="11">
    <source>
        <dbReference type="PROSITE" id="PS50112"/>
    </source>
</evidence>
<dbReference type="InterPro" id="IPR000160">
    <property type="entry name" value="GGDEF_dom"/>
</dbReference>
<dbReference type="SUPFAM" id="SSF141868">
    <property type="entry name" value="EAL domain-like"/>
    <property type="match status" value="1"/>
</dbReference>
<dbReference type="PANTHER" id="PTHR44757:SF2">
    <property type="entry name" value="BIOFILM ARCHITECTURE MAINTENANCE PROTEIN MBAA"/>
    <property type="match status" value="1"/>
</dbReference>
<dbReference type="InterPro" id="IPR013655">
    <property type="entry name" value="PAS_fold_3"/>
</dbReference>
<reference evidence="15" key="1">
    <citation type="submission" date="2019-11" db="EMBL/GenBank/DDBJ databases">
        <authorList>
            <person name="Li J."/>
        </authorList>
    </citation>
    <scope>NUCLEOTIDE SEQUENCE</scope>
    <source>
        <strain evidence="15">B6B</strain>
    </source>
</reference>
<comment type="subcellular location">
    <subcellularLocation>
        <location evidence="1">Cell inner membrane</location>
        <topology evidence="1">Multi-pass membrane protein</topology>
    </subcellularLocation>
</comment>
<dbReference type="PANTHER" id="PTHR44757">
    <property type="entry name" value="DIGUANYLATE CYCLASE DGCP"/>
    <property type="match status" value="1"/>
</dbReference>
<feature type="domain" description="PAS" evidence="11">
    <location>
        <begin position="130"/>
        <end position="200"/>
    </location>
</feature>
<evidence type="ECO:0000256" key="9">
    <source>
        <dbReference type="ARBA" id="ARBA00023136"/>
    </source>
</evidence>
<dbReference type="NCBIfam" id="TIGR00254">
    <property type="entry name" value="GGDEF"/>
    <property type="match status" value="1"/>
</dbReference>
<organism evidence="15 16">
    <name type="scientific">Aquibacillus halophilus</name>
    <dbReference type="NCBI Taxonomy" id="930132"/>
    <lineage>
        <taxon>Bacteria</taxon>
        <taxon>Bacillati</taxon>
        <taxon>Bacillota</taxon>
        <taxon>Bacilli</taxon>
        <taxon>Bacillales</taxon>
        <taxon>Bacillaceae</taxon>
        <taxon>Aquibacillus</taxon>
    </lineage>
</organism>
<gene>
    <name evidence="15" type="ORF">GH741_02875</name>
</gene>
<evidence type="ECO:0000259" key="13">
    <source>
        <dbReference type="PROSITE" id="PS50883"/>
    </source>
</evidence>
<keyword evidence="4" id="KW-0808">Transferase</keyword>
<dbReference type="Gene3D" id="2.10.70.100">
    <property type="match status" value="1"/>
</dbReference>
<dbReference type="SUPFAM" id="SSF55785">
    <property type="entry name" value="PYP-like sensor domain (PAS domain)"/>
    <property type="match status" value="3"/>
</dbReference>
<dbReference type="OrthoDB" id="9759607at2"/>
<evidence type="ECO:0000259" key="12">
    <source>
        <dbReference type="PROSITE" id="PS50113"/>
    </source>
</evidence>
<dbReference type="GO" id="GO:0005886">
    <property type="term" value="C:plasma membrane"/>
    <property type="evidence" value="ECO:0007669"/>
    <property type="project" value="UniProtKB-SubCell"/>
</dbReference>
<feature type="transmembrane region" description="Helical" evidence="10">
    <location>
        <begin position="100"/>
        <end position="117"/>
    </location>
</feature>
<feature type="domain" description="GGDEF" evidence="14">
    <location>
        <begin position="534"/>
        <end position="667"/>
    </location>
</feature>
<evidence type="ECO:0000256" key="8">
    <source>
        <dbReference type="ARBA" id="ARBA00022989"/>
    </source>
</evidence>
<keyword evidence="2" id="KW-1003">Cell membrane</keyword>
<dbReference type="NCBIfam" id="TIGR00229">
    <property type="entry name" value="sensory_box"/>
    <property type="match status" value="3"/>
</dbReference>
<dbReference type="InterPro" id="IPR000700">
    <property type="entry name" value="PAS-assoc_C"/>
</dbReference>
<dbReference type="InterPro" id="IPR043128">
    <property type="entry name" value="Rev_trsase/Diguanyl_cyclase"/>
</dbReference>
<dbReference type="Proteomes" id="UP000799092">
    <property type="component" value="Unassembled WGS sequence"/>
</dbReference>
<dbReference type="Pfam" id="PF00563">
    <property type="entry name" value="EAL"/>
    <property type="match status" value="1"/>
</dbReference>
<feature type="domain" description="EAL" evidence="13">
    <location>
        <begin position="676"/>
        <end position="926"/>
    </location>
</feature>
<feature type="transmembrane region" description="Helical" evidence="10">
    <location>
        <begin position="67"/>
        <end position="88"/>
    </location>
</feature>
<dbReference type="CDD" id="cd01949">
    <property type="entry name" value="GGDEF"/>
    <property type="match status" value="1"/>
</dbReference>
<keyword evidence="7" id="KW-0547">Nucleotide-binding</keyword>
<dbReference type="Gene3D" id="3.30.450.20">
    <property type="entry name" value="PAS domain"/>
    <property type="match status" value="3"/>
</dbReference>
<evidence type="ECO:0000256" key="10">
    <source>
        <dbReference type="SAM" id="Phobius"/>
    </source>
</evidence>
<evidence type="ECO:0000256" key="1">
    <source>
        <dbReference type="ARBA" id="ARBA00004429"/>
    </source>
</evidence>
<dbReference type="InterPro" id="IPR035965">
    <property type="entry name" value="PAS-like_dom_sf"/>
</dbReference>
<dbReference type="PROSITE" id="PS50883">
    <property type="entry name" value="EAL"/>
    <property type="match status" value="1"/>
</dbReference>
<dbReference type="GO" id="GO:0006355">
    <property type="term" value="P:regulation of DNA-templated transcription"/>
    <property type="evidence" value="ECO:0007669"/>
    <property type="project" value="InterPro"/>
</dbReference>
<dbReference type="InterPro" id="IPR000014">
    <property type="entry name" value="PAS"/>
</dbReference>
<dbReference type="SMART" id="SM00086">
    <property type="entry name" value="PAC"/>
    <property type="match status" value="3"/>
</dbReference>
<dbReference type="SMART" id="SM00267">
    <property type="entry name" value="GGDEF"/>
    <property type="match status" value="1"/>
</dbReference>
<keyword evidence="3" id="KW-0997">Cell inner membrane</keyword>
<proteinExistence type="predicted"/>
<keyword evidence="8 10" id="KW-1133">Transmembrane helix</keyword>
<keyword evidence="16" id="KW-1185">Reference proteome</keyword>
<evidence type="ECO:0000256" key="6">
    <source>
        <dbReference type="ARBA" id="ARBA00022737"/>
    </source>
</evidence>
<dbReference type="Gene3D" id="3.30.70.270">
    <property type="match status" value="1"/>
</dbReference>